<dbReference type="Proteomes" id="UP001207337">
    <property type="component" value="Unassembled WGS sequence"/>
</dbReference>
<dbReference type="PANTHER" id="PTHR36529">
    <property type="entry name" value="SLL1095 PROTEIN"/>
    <property type="match status" value="1"/>
</dbReference>
<dbReference type="InterPro" id="IPR029044">
    <property type="entry name" value="Nucleotide-diphossugar_trans"/>
</dbReference>
<protein>
    <submittedName>
        <fullName evidence="1">TIGR04282 family arsenosugar biosynthesis glycosyltransferase</fullName>
    </submittedName>
</protein>
<sequence>MDNGNTNINGEGQVLMVFTKNPKLGKVKTRLARTIGEEQALSVYKELLRLTKSVTDPLQVTKQLWYSSFISRNDIWPGDIYDKRLQKGRDLGKRMQHAFQKAFDESFEKAVIIGSDCSALTTDIIRQAFRALDNHRVVIGPARDGGYYLLGMSEYYPEVFTNKSWSTPSVFEKTIEQLREMDISYSLLPMLNDIDTLEDLKASKLSHEL</sequence>
<dbReference type="EMBL" id="JAJNDC010000002">
    <property type="protein sequence ID" value="MCW9713333.1"/>
    <property type="molecule type" value="Genomic_DNA"/>
</dbReference>
<dbReference type="SUPFAM" id="SSF53448">
    <property type="entry name" value="Nucleotide-diphospho-sugar transferases"/>
    <property type="match status" value="1"/>
</dbReference>
<accession>A0ABT3PZP2</accession>
<dbReference type="NCBIfam" id="TIGR04282">
    <property type="entry name" value="glyco_like_cofC"/>
    <property type="match status" value="1"/>
</dbReference>
<dbReference type="RefSeq" id="WP_265789922.1">
    <property type="nucleotide sequence ID" value="NZ_BAABRS010000002.1"/>
</dbReference>
<dbReference type="Gene3D" id="3.90.550.10">
    <property type="entry name" value="Spore Coat Polysaccharide Biosynthesis Protein SpsA, Chain A"/>
    <property type="match status" value="1"/>
</dbReference>
<proteinExistence type="predicted"/>
<gene>
    <name evidence="1" type="ORF">LQ318_10480</name>
</gene>
<reference evidence="1 2" key="1">
    <citation type="submission" date="2021-11" db="EMBL/GenBank/DDBJ databases">
        <title>Aliifidinibius sp. nov., a new bacterium isolated from saline soil.</title>
        <authorList>
            <person name="Galisteo C."/>
            <person name="De La Haba R."/>
            <person name="Sanchez-Porro C."/>
            <person name="Ventosa A."/>
        </authorList>
    </citation>
    <scope>NUCLEOTIDE SEQUENCE [LARGE SCALE GENOMIC DNA]</scope>
    <source>
        <strain evidence="1 2">KACC 190600</strain>
    </source>
</reference>
<organism evidence="1 2">
    <name type="scientific">Fodinibius salicampi</name>
    <dbReference type="NCBI Taxonomy" id="1920655"/>
    <lineage>
        <taxon>Bacteria</taxon>
        <taxon>Pseudomonadati</taxon>
        <taxon>Balneolota</taxon>
        <taxon>Balneolia</taxon>
        <taxon>Balneolales</taxon>
        <taxon>Balneolaceae</taxon>
        <taxon>Fodinibius</taxon>
    </lineage>
</organism>
<dbReference type="Pfam" id="PF09837">
    <property type="entry name" value="DUF2064"/>
    <property type="match status" value="1"/>
</dbReference>
<name>A0ABT3PZP2_9BACT</name>
<evidence type="ECO:0000313" key="1">
    <source>
        <dbReference type="EMBL" id="MCW9713333.1"/>
    </source>
</evidence>
<dbReference type="PANTHER" id="PTHR36529:SF1">
    <property type="entry name" value="GLYCOSYLTRANSFERASE"/>
    <property type="match status" value="1"/>
</dbReference>
<evidence type="ECO:0000313" key="2">
    <source>
        <dbReference type="Proteomes" id="UP001207337"/>
    </source>
</evidence>
<keyword evidence="2" id="KW-1185">Reference proteome</keyword>
<dbReference type="InterPro" id="IPR018641">
    <property type="entry name" value="Trfase_1_rSAM/seldom-assoc"/>
</dbReference>
<comment type="caution">
    <text evidence="1">The sequence shown here is derived from an EMBL/GenBank/DDBJ whole genome shotgun (WGS) entry which is preliminary data.</text>
</comment>